<evidence type="ECO:0000256" key="2">
    <source>
        <dbReference type="ARBA" id="ARBA00006484"/>
    </source>
</evidence>
<proteinExistence type="inferred from homology"/>
<evidence type="ECO:0000256" key="1">
    <source>
        <dbReference type="ARBA" id="ARBA00004141"/>
    </source>
</evidence>
<name>A0A6A6WT16_9PLEO</name>
<comment type="function">
    <text evidence="9">Catalyzes the reduction of all-trans-retinal to all-trans-retinol in the presence of NADPH.</text>
</comment>
<comment type="subcellular location">
    <subcellularLocation>
        <location evidence="1">Membrane</location>
        <topology evidence="1">Multi-pass membrane protein</topology>
    </subcellularLocation>
</comment>
<evidence type="ECO:0000313" key="14">
    <source>
        <dbReference type="Proteomes" id="UP000799757"/>
    </source>
</evidence>
<evidence type="ECO:0000256" key="8">
    <source>
        <dbReference type="ARBA" id="ARBA00023136"/>
    </source>
</evidence>
<accession>A0A6A6WT16</accession>
<dbReference type="FunFam" id="3.40.50.720:FF:000131">
    <property type="entry name" value="Short-chain dehydrogenase/reductase 3"/>
    <property type="match status" value="1"/>
</dbReference>
<organism evidence="13 14">
    <name type="scientific">Melanomma pulvis-pyrius CBS 109.77</name>
    <dbReference type="NCBI Taxonomy" id="1314802"/>
    <lineage>
        <taxon>Eukaryota</taxon>
        <taxon>Fungi</taxon>
        <taxon>Dikarya</taxon>
        <taxon>Ascomycota</taxon>
        <taxon>Pezizomycotina</taxon>
        <taxon>Dothideomycetes</taxon>
        <taxon>Pleosporomycetidae</taxon>
        <taxon>Pleosporales</taxon>
        <taxon>Melanommataceae</taxon>
        <taxon>Melanomma</taxon>
    </lineage>
</organism>
<dbReference type="PANTHER" id="PTHR24322">
    <property type="entry name" value="PKSB"/>
    <property type="match status" value="1"/>
</dbReference>
<dbReference type="InterPro" id="IPR036291">
    <property type="entry name" value="NAD(P)-bd_dom_sf"/>
</dbReference>
<dbReference type="OrthoDB" id="5840532at2759"/>
<protein>
    <recommendedName>
        <fullName evidence="10">Short-chain dehydrogenase/reductase 3</fullName>
    </recommendedName>
    <alternativeName>
        <fullName evidence="11">Retinal short-chain dehydrogenase/reductase 1</fullName>
    </alternativeName>
</protein>
<dbReference type="AlphaFoldDB" id="A0A6A6WT16"/>
<reference evidence="13" key="1">
    <citation type="journal article" date="2020" name="Stud. Mycol.">
        <title>101 Dothideomycetes genomes: a test case for predicting lifestyles and emergence of pathogens.</title>
        <authorList>
            <person name="Haridas S."/>
            <person name="Albert R."/>
            <person name="Binder M."/>
            <person name="Bloem J."/>
            <person name="Labutti K."/>
            <person name="Salamov A."/>
            <person name="Andreopoulos B."/>
            <person name="Baker S."/>
            <person name="Barry K."/>
            <person name="Bills G."/>
            <person name="Bluhm B."/>
            <person name="Cannon C."/>
            <person name="Castanera R."/>
            <person name="Culley D."/>
            <person name="Daum C."/>
            <person name="Ezra D."/>
            <person name="Gonzalez J."/>
            <person name="Henrissat B."/>
            <person name="Kuo A."/>
            <person name="Liang C."/>
            <person name="Lipzen A."/>
            <person name="Lutzoni F."/>
            <person name="Magnuson J."/>
            <person name="Mondo S."/>
            <person name="Nolan M."/>
            <person name="Ohm R."/>
            <person name="Pangilinan J."/>
            <person name="Park H.-J."/>
            <person name="Ramirez L."/>
            <person name="Alfaro M."/>
            <person name="Sun H."/>
            <person name="Tritt A."/>
            <person name="Yoshinaga Y."/>
            <person name="Zwiers L.-H."/>
            <person name="Turgeon B."/>
            <person name="Goodwin S."/>
            <person name="Spatafora J."/>
            <person name="Crous P."/>
            <person name="Grigoriev I."/>
        </authorList>
    </citation>
    <scope>NUCLEOTIDE SEQUENCE</scope>
    <source>
        <strain evidence="13">CBS 109.77</strain>
    </source>
</reference>
<keyword evidence="5" id="KW-1133">Transmembrane helix</keyword>
<evidence type="ECO:0000313" key="13">
    <source>
        <dbReference type="EMBL" id="KAF2787045.1"/>
    </source>
</evidence>
<keyword evidence="3" id="KW-0812">Transmembrane</keyword>
<dbReference type="Proteomes" id="UP000799757">
    <property type="component" value="Unassembled WGS sequence"/>
</dbReference>
<dbReference type="PRINTS" id="PR00080">
    <property type="entry name" value="SDRFAMILY"/>
</dbReference>
<dbReference type="GO" id="GO:0052650">
    <property type="term" value="F:all-trans-retinol dehydrogenase (NADP+) activity"/>
    <property type="evidence" value="ECO:0007669"/>
    <property type="project" value="UniProtKB-ARBA"/>
</dbReference>
<evidence type="ECO:0000256" key="9">
    <source>
        <dbReference type="ARBA" id="ARBA00059620"/>
    </source>
</evidence>
<dbReference type="PANTHER" id="PTHR24322:SF736">
    <property type="entry name" value="RETINOL DEHYDROGENASE 10"/>
    <property type="match status" value="1"/>
</dbReference>
<evidence type="ECO:0000256" key="12">
    <source>
        <dbReference type="RuleBase" id="RU000363"/>
    </source>
</evidence>
<dbReference type="PROSITE" id="PS00061">
    <property type="entry name" value="ADH_SHORT"/>
    <property type="match status" value="1"/>
</dbReference>
<evidence type="ECO:0000256" key="6">
    <source>
        <dbReference type="ARBA" id="ARBA00023002"/>
    </source>
</evidence>
<gene>
    <name evidence="13" type="ORF">K505DRAFT_317355</name>
</gene>
<evidence type="ECO:0000256" key="10">
    <source>
        <dbReference type="ARBA" id="ARBA00068717"/>
    </source>
</evidence>
<keyword evidence="14" id="KW-1185">Reference proteome</keyword>
<dbReference type="InterPro" id="IPR002347">
    <property type="entry name" value="SDR_fam"/>
</dbReference>
<evidence type="ECO:0000256" key="11">
    <source>
        <dbReference type="ARBA" id="ARBA00082544"/>
    </source>
</evidence>
<keyword evidence="8" id="KW-0472">Membrane</keyword>
<evidence type="ECO:0000256" key="5">
    <source>
        <dbReference type="ARBA" id="ARBA00022989"/>
    </source>
</evidence>
<dbReference type="SUPFAM" id="SSF51735">
    <property type="entry name" value="NAD(P)-binding Rossmann-fold domains"/>
    <property type="match status" value="1"/>
</dbReference>
<evidence type="ECO:0000256" key="3">
    <source>
        <dbReference type="ARBA" id="ARBA00022692"/>
    </source>
</evidence>
<dbReference type="PRINTS" id="PR00081">
    <property type="entry name" value="GDHRDH"/>
</dbReference>
<evidence type="ECO:0000256" key="7">
    <source>
        <dbReference type="ARBA" id="ARBA00023098"/>
    </source>
</evidence>
<dbReference type="GO" id="GO:0016020">
    <property type="term" value="C:membrane"/>
    <property type="evidence" value="ECO:0007669"/>
    <property type="project" value="UniProtKB-SubCell"/>
</dbReference>
<evidence type="ECO:0000256" key="4">
    <source>
        <dbReference type="ARBA" id="ARBA00022857"/>
    </source>
</evidence>
<dbReference type="EMBL" id="MU002368">
    <property type="protein sequence ID" value="KAF2787045.1"/>
    <property type="molecule type" value="Genomic_DNA"/>
</dbReference>
<comment type="similarity">
    <text evidence="2 12">Belongs to the short-chain dehydrogenases/reductases (SDR) family.</text>
</comment>
<sequence>MLQHDACGTSTMSAKIKEVHAKLPRSFDRPDEPWHHYLTIDIVWRVLGYTLFHPWTSWILVLCLRAQLTPYEAIEMKIAMAWALAMSTIGVFNIFSDRIAYGSPREVDLSDEVIVITGGVEGLGGLLAETYGMRSANVAVLDTKKISDEEGEEKGILYYQCDVSDPKQVATVAAEIVEDLGVPTILINNAGIVHSKSILDSTAEDVEQIFRTNTLSHFNTLRTFLPHMLREGRGTIVTVSSVLGSLGAANLSSYTASKAALLALHHSLRAELAQHPDGKEIKTILVTPGQMSTKMFDGVKTPSNFLAPVVAPVDVAKDILRLIEKGESGEVAVPLYSQYIQILGVLPVGVQALIRRWSGIDTALTKAGLVTKGANEKSG</sequence>
<keyword evidence="6" id="KW-0560">Oxidoreductase</keyword>
<dbReference type="Gene3D" id="3.40.50.720">
    <property type="entry name" value="NAD(P)-binding Rossmann-like Domain"/>
    <property type="match status" value="1"/>
</dbReference>
<keyword evidence="4" id="KW-0521">NADP</keyword>
<dbReference type="InterPro" id="IPR020904">
    <property type="entry name" value="Sc_DH/Rdtase_CS"/>
</dbReference>
<keyword evidence="7" id="KW-0443">Lipid metabolism</keyword>
<dbReference type="Pfam" id="PF00106">
    <property type="entry name" value="adh_short"/>
    <property type="match status" value="1"/>
</dbReference>